<sequence>MDLTYLRLVENQPPPGGFGDIPWQDDAVALICGVCQLICSAYFAFSAYSVATRKKLLVAWCGLLMATIFFSAFFRAIIGLAPTDWFDGAVLCPRMTFLWLIGSLLLDFSIAVTILSHLRAPARHRHPKESHPAPQHSRPPDEVRYPQAEPTADFSPFTGSPRAPILSRLLTTLLTSFSLTAILMFSLLLLVLAMHGTEFDPRLPKATGIFTALRLLTTPTYAITFLYTLNRRKDNHAQPVHPRLRDFEMQIISPPGPGNWPTFFTSLTPPGDHRDSRNKTVALGWTSLRRLPFRRASAPLPPPIHVADSQHDSIYHTRRPPFNFLYPTVNGSIVFQF</sequence>
<feature type="region of interest" description="Disordered" evidence="1">
    <location>
        <begin position="123"/>
        <end position="145"/>
    </location>
</feature>
<comment type="caution">
    <text evidence="3">The sequence shown here is derived from an EMBL/GenBank/DDBJ whole genome shotgun (WGS) entry which is preliminary data.</text>
</comment>
<evidence type="ECO:0000313" key="4">
    <source>
        <dbReference type="Proteomes" id="UP000886653"/>
    </source>
</evidence>
<dbReference type="Proteomes" id="UP000886653">
    <property type="component" value="Unassembled WGS sequence"/>
</dbReference>
<keyword evidence="2" id="KW-1133">Transmembrane helix</keyword>
<dbReference type="AlphaFoldDB" id="A0A9P6NLA0"/>
<proteinExistence type="predicted"/>
<evidence type="ECO:0000313" key="3">
    <source>
        <dbReference type="EMBL" id="KAG0147642.1"/>
    </source>
</evidence>
<dbReference type="OrthoDB" id="2499719at2759"/>
<name>A0A9P6NLA0_9BASI</name>
<protein>
    <submittedName>
        <fullName evidence="3">Uncharacterized protein</fullName>
    </submittedName>
</protein>
<evidence type="ECO:0000256" key="2">
    <source>
        <dbReference type="SAM" id="Phobius"/>
    </source>
</evidence>
<keyword evidence="2" id="KW-0472">Membrane</keyword>
<dbReference type="EMBL" id="MU167245">
    <property type="protein sequence ID" value="KAG0147642.1"/>
    <property type="molecule type" value="Genomic_DNA"/>
</dbReference>
<feature type="transmembrane region" description="Helical" evidence="2">
    <location>
        <begin position="57"/>
        <end position="77"/>
    </location>
</feature>
<keyword evidence="2" id="KW-0812">Transmembrane</keyword>
<accession>A0A9P6NLA0</accession>
<keyword evidence="4" id="KW-1185">Reference proteome</keyword>
<feature type="transmembrane region" description="Helical" evidence="2">
    <location>
        <begin position="97"/>
        <end position="118"/>
    </location>
</feature>
<organism evidence="3 4">
    <name type="scientific">Cronartium quercuum f. sp. fusiforme G11</name>
    <dbReference type="NCBI Taxonomy" id="708437"/>
    <lineage>
        <taxon>Eukaryota</taxon>
        <taxon>Fungi</taxon>
        <taxon>Dikarya</taxon>
        <taxon>Basidiomycota</taxon>
        <taxon>Pucciniomycotina</taxon>
        <taxon>Pucciniomycetes</taxon>
        <taxon>Pucciniales</taxon>
        <taxon>Coleosporiaceae</taxon>
        <taxon>Cronartium</taxon>
    </lineage>
</organism>
<evidence type="ECO:0000256" key="1">
    <source>
        <dbReference type="SAM" id="MobiDB-lite"/>
    </source>
</evidence>
<feature type="transmembrane region" description="Helical" evidence="2">
    <location>
        <begin position="169"/>
        <end position="194"/>
    </location>
</feature>
<feature type="transmembrane region" description="Helical" evidence="2">
    <location>
        <begin position="27"/>
        <end position="45"/>
    </location>
</feature>
<feature type="transmembrane region" description="Helical" evidence="2">
    <location>
        <begin position="206"/>
        <end position="229"/>
    </location>
</feature>
<gene>
    <name evidence="3" type="ORF">CROQUDRAFT_655843</name>
</gene>
<reference evidence="3" key="1">
    <citation type="submission" date="2013-11" db="EMBL/GenBank/DDBJ databases">
        <title>Genome sequence of the fusiform rust pathogen reveals effectors for host alternation and coevolution with pine.</title>
        <authorList>
            <consortium name="DOE Joint Genome Institute"/>
            <person name="Smith K."/>
            <person name="Pendleton A."/>
            <person name="Kubisiak T."/>
            <person name="Anderson C."/>
            <person name="Salamov A."/>
            <person name="Aerts A."/>
            <person name="Riley R."/>
            <person name="Clum A."/>
            <person name="Lindquist E."/>
            <person name="Ence D."/>
            <person name="Campbell M."/>
            <person name="Kronenberg Z."/>
            <person name="Feau N."/>
            <person name="Dhillon B."/>
            <person name="Hamelin R."/>
            <person name="Burleigh J."/>
            <person name="Smith J."/>
            <person name="Yandell M."/>
            <person name="Nelson C."/>
            <person name="Grigoriev I."/>
            <person name="Davis J."/>
        </authorList>
    </citation>
    <scope>NUCLEOTIDE SEQUENCE</scope>
    <source>
        <strain evidence="3">G11</strain>
    </source>
</reference>